<proteinExistence type="predicted"/>
<gene>
    <name evidence="2" type="ORF">QSG27_00610</name>
</gene>
<reference evidence="2 3" key="1">
    <citation type="submission" date="2023-06" db="EMBL/GenBank/DDBJ databases">
        <title>Azospirillum isscasensis sp.nov, a bacterium isolated from rhizosphere soil of rice.</title>
        <authorList>
            <person name="Wang H."/>
        </authorList>
    </citation>
    <scope>NUCLEOTIDE SEQUENCE [LARGE SCALE GENOMIC DNA]</scope>
    <source>
        <strain evidence="2 3">C340-1</strain>
    </source>
</reference>
<comment type="caution">
    <text evidence="2">The sequence shown here is derived from an EMBL/GenBank/DDBJ whole genome shotgun (WGS) entry which is preliminary data.</text>
</comment>
<keyword evidence="1" id="KW-0812">Transmembrane</keyword>
<keyword evidence="1" id="KW-0472">Membrane</keyword>
<accession>A0ABU0WAI0</accession>
<keyword evidence="1" id="KW-1133">Transmembrane helix</keyword>
<evidence type="ECO:0000313" key="3">
    <source>
        <dbReference type="Proteomes" id="UP001227317"/>
    </source>
</evidence>
<evidence type="ECO:0008006" key="4">
    <source>
        <dbReference type="Google" id="ProtNLM"/>
    </source>
</evidence>
<organism evidence="2 3">
    <name type="scientific">Azospirillum isscasi</name>
    <dbReference type="NCBI Taxonomy" id="3053926"/>
    <lineage>
        <taxon>Bacteria</taxon>
        <taxon>Pseudomonadati</taxon>
        <taxon>Pseudomonadota</taxon>
        <taxon>Alphaproteobacteria</taxon>
        <taxon>Rhodospirillales</taxon>
        <taxon>Azospirillaceae</taxon>
        <taxon>Azospirillum</taxon>
    </lineage>
</organism>
<dbReference type="Proteomes" id="UP001227317">
    <property type="component" value="Unassembled WGS sequence"/>
</dbReference>
<feature type="transmembrane region" description="Helical" evidence="1">
    <location>
        <begin position="25"/>
        <end position="46"/>
    </location>
</feature>
<feature type="transmembrane region" description="Helical" evidence="1">
    <location>
        <begin position="84"/>
        <end position="101"/>
    </location>
</feature>
<sequence length="107" mass="11378">MTAAPAASVSKTPTPIRPDWWSKTLAGVILGFLLAIALAGLFSWIGPGGPSAVNKLQLIMWMVAPIWLGVVSACFLFRSGRQAWLWLGCATVLAHTALLAARSPLLH</sequence>
<dbReference type="RefSeq" id="WP_306703179.1">
    <property type="nucleotide sequence ID" value="NZ_JAUJFI010000001.1"/>
</dbReference>
<feature type="transmembrane region" description="Helical" evidence="1">
    <location>
        <begin position="58"/>
        <end position="77"/>
    </location>
</feature>
<keyword evidence="3" id="KW-1185">Reference proteome</keyword>
<dbReference type="EMBL" id="JAUJFI010000001">
    <property type="protein sequence ID" value="MDQ2101191.1"/>
    <property type="molecule type" value="Genomic_DNA"/>
</dbReference>
<name>A0ABU0WAI0_9PROT</name>
<protein>
    <recommendedName>
        <fullName evidence="4">Transmembrane protein</fullName>
    </recommendedName>
</protein>
<evidence type="ECO:0000313" key="2">
    <source>
        <dbReference type="EMBL" id="MDQ2101191.1"/>
    </source>
</evidence>
<evidence type="ECO:0000256" key="1">
    <source>
        <dbReference type="SAM" id="Phobius"/>
    </source>
</evidence>